<dbReference type="Proteomes" id="UP000789707">
    <property type="component" value="Unassembled WGS sequence"/>
</dbReference>
<evidence type="ECO:0008006" key="3">
    <source>
        <dbReference type="Google" id="ProtNLM"/>
    </source>
</evidence>
<name>A0ABM8Z4B9_9LACO</name>
<evidence type="ECO:0000313" key="1">
    <source>
        <dbReference type="EMBL" id="CAH0416145.1"/>
    </source>
</evidence>
<sequence length="129" mass="14448">MTGLEQAAKNVQNTFKIALISRGLKQVEVAEMLNTMPAQVSRAIAGNTTPKDTKEVSKTTRCTNLRRNEMEGVNKKELFTLSEEKGKQQQDIFKKTQAENITSGKLDLLTLLIIPRNDTKFYQSVNSSN</sequence>
<dbReference type="RefSeq" id="WP_230096207.1">
    <property type="nucleotide sequence ID" value="NZ_CAKKNS010000001.1"/>
</dbReference>
<accession>A0ABM8Z4B9</accession>
<dbReference type="EMBL" id="CAKKNS010000001">
    <property type="protein sequence ID" value="CAH0416145.1"/>
    <property type="molecule type" value="Genomic_DNA"/>
</dbReference>
<comment type="caution">
    <text evidence="1">The sequence shown here is derived from an EMBL/GenBank/DDBJ whole genome shotgun (WGS) entry which is preliminary data.</text>
</comment>
<reference evidence="1 2" key="1">
    <citation type="submission" date="2021-11" db="EMBL/GenBank/DDBJ databases">
        <authorList>
            <person name="Depoorter E."/>
        </authorList>
    </citation>
    <scope>NUCLEOTIDE SEQUENCE [LARGE SCALE GENOMIC DNA]</scope>
    <source>
        <strain evidence="1 2">LMG 24289</strain>
    </source>
</reference>
<organism evidence="1 2">
    <name type="scientific">Periweissella fabaria</name>
    <dbReference type="NCBI Taxonomy" id="546157"/>
    <lineage>
        <taxon>Bacteria</taxon>
        <taxon>Bacillati</taxon>
        <taxon>Bacillota</taxon>
        <taxon>Bacilli</taxon>
        <taxon>Lactobacillales</taxon>
        <taxon>Lactobacillaceae</taxon>
        <taxon>Periweissella</taxon>
    </lineage>
</organism>
<keyword evidence="2" id="KW-1185">Reference proteome</keyword>
<evidence type="ECO:0000313" key="2">
    <source>
        <dbReference type="Proteomes" id="UP000789707"/>
    </source>
</evidence>
<protein>
    <recommendedName>
        <fullName evidence="3">HTH cro/C1-type domain-containing protein</fullName>
    </recommendedName>
</protein>
<gene>
    <name evidence="1" type="ORF">WFA24289_00444</name>
</gene>
<proteinExistence type="predicted"/>